<protein>
    <submittedName>
        <fullName evidence="1">Uncharacterized protein</fullName>
    </submittedName>
</protein>
<organism evidence="1 2">
    <name type="scientific">Streptohalobacillus salinus</name>
    <dbReference type="NCBI Taxonomy" id="621096"/>
    <lineage>
        <taxon>Bacteria</taxon>
        <taxon>Bacillati</taxon>
        <taxon>Bacillota</taxon>
        <taxon>Bacilli</taxon>
        <taxon>Bacillales</taxon>
        <taxon>Bacillaceae</taxon>
        <taxon>Streptohalobacillus</taxon>
    </lineage>
</organism>
<sequence length="790" mass="89364">MKIDKIKKMKPKTIIKSIVYVAFLAGLVWFVFVEGESETADISTPAVPSVPEVEDVPVETPDVPVEDAPPVVEISDDALGEALEEANELPLVIPEKQATLNNHHFLVENASFELYLKEENLSLILRDKTTGALMYSTVDAPVGGNESWTNFMQSGVVLEYLVGTNIVTYRADMYSENPDVTVTPTPDGFTATIYYPELEIGFDLAVTLTNEGITAFVDKASIIEESDRYKMASLYVYPFLGHSLLGERDGYMMIPDGAGALINLTDKDGKYSQPYTANIYGDNAGVDDPFVLSLFNYMDPFNDTENVLAPVFGMVHTDTAIGYLGIIEEGQYSARVEAYPNGAILPYNWITTKYIYRQVYNQPTSQDTGTMVVRQRDRNDFNIKVNYQFVTEEAANYLGLAKTYRNYLLEGGYLEQKDEAFKLRVDLLGAEIEQGLIFKKIVPMTTYQEAYDILADMKRKGMEDILSVYKGWNDKGLYGGMPIRKVNAEDELSDGLNLTRLLSDLEAIDVPMYLYHDGLRINLEELGTTRQKVMKKFNKRTHDEAVHGKVYQAFNYLHPSATATVMEEMLTRYHDASIDRVLISGISNTLFSYSEGNREFDRISTKNYYQPVIEAYSEQLNLLLEQPFSYLWNETEAMIDMPVRSSNYVFTDEEIPFLALTLKGSVPMYSEYVNFQANQAAYFLQLIEQGVLPSFLITEESPAHLMNTNSSHIYSSEYARYEEMMGDYYHHIKAVYSQTAGAMIDDYVRQGQVTKVSYDNGVHVYINYSESELNMDSETIAAMSYKVVND</sequence>
<dbReference type="Pfam" id="PF18952">
    <property type="entry name" value="DUF5696"/>
    <property type="match status" value="1"/>
</dbReference>
<keyword evidence="2" id="KW-1185">Reference proteome</keyword>
<reference evidence="1 2" key="1">
    <citation type="submission" date="2018-05" db="EMBL/GenBank/DDBJ databases">
        <title>Genomic Encyclopedia of Type Strains, Phase IV (KMG-IV): sequencing the most valuable type-strain genomes for metagenomic binning, comparative biology and taxonomic classification.</title>
        <authorList>
            <person name="Goeker M."/>
        </authorList>
    </citation>
    <scope>NUCLEOTIDE SEQUENCE [LARGE SCALE GENOMIC DNA]</scope>
    <source>
        <strain evidence="1 2">DSM 22440</strain>
    </source>
</reference>
<dbReference type="AlphaFoldDB" id="A0A2V3WFD4"/>
<dbReference type="InterPro" id="IPR043751">
    <property type="entry name" value="DUF5696"/>
</dbReference>
<evidence type="ECO:0000313" key="1">
    <source>
        <dbReference type="EMBL" id="PXW92975.1"/>
    </source>
</evidence>
<dbReference type="Proteomes" id="UP000247922">
    <property type="component" value="Unassembled WGS sequence"/>
</dbReference>
<dbReference type="RefSeq" id="WP_170114263.1">
    <property type="nucleotide sequence ID" value="NZ_QJJR01000001.1"/>
</dbReference>
<evidence type="ECO:0000313" key="2">
    <source>
        <dbReference type="Proteomes" id="UP000247922"/>
    </source>
</evidence>
<comment type="caution">
    <text evidence="1">The sequence shown here is derived from an EMBL/GenBank/DDBJ whole genome shotgun (WGS) entry which is preliminary data.</text>
</comment>
<accession>A0A2V3WFD4</accession>
<dbReference type="EMBL" id="QJJR01000001">
    <property type="protein sequence ID" value="PXW92975.1"/>
    <property type="molecule type" value="Genomic_DNA"/>
</dbReference>
<name>A0A2V3WFD4_9BACI</name>
<proteinExistence type="predicted"/>
<gene>
    <name evidence="1" type="ORF">DES38_10154</name>
</gene>